<evidence type="ECO:0000256" key="1">
    <source>
        <dbReference type="ARBA" id="ARBA00004141"/>
    </source>
</evidence>
<keyword evidence="3 6" id="KW-0812">Transmembrane</keyword>
<dbReference type="Gene3D" id="1.20.1510.10">
    <property type="entry name" value="Cation efflux protein transmembrane domain"/>
    <property type="match status" value="1"/>
</dbReference>
<sequence length="321" mass="35698">MTAKNNTGGMSSVIAALGANVLVAISKFIGYSLSGSAAMLNESIHSLVDCGNQILLLFGDKRAKRAQSQVHPFGEARAKYFFSMLVATFLFFGGGVIGVMEAYDKLVHPAHEVNNPLILIIILLFGMLIEGSSLRIAFKEIKELNTEKLPLFRFLHESRHSEILVIFAEDFCAIIGLLLALGGTILTFVTGNPFYDAMSGILIGILLMGAAIYLVREFYSLIVGESVTASDLEKITRVFVRETVKKLIDIKTIHIGPTEIMIAAKIDIPSQFEAQSYEIINDIEREIRQEIPDKKAYIYIEVDEFDQNYRHEVNNDLSDIR</sequence>
<dbReference type="GO" id="GO:0016020">
    <property type="term" value="C:membrane"/>
    <property type="evidence" value="ECO:0007669"/>
    <property type="project" value="UniProtKB-SubCell"/>
</dbReference>
<keyword evidence="2" id="KW-0813">Transport</keyword>
<dbReference type="PANTHER" id="PTHR13414">
    <property type="entry name" value="HUEL-CATION TRANSPORTER"/>
    <property type="match status" value="1"/>
</dbReference>
<evidence type="ECO:0000256" key="3">
    <source>
        <dbReference type="ARBA" id="ARBA00022692"/>
    </source>
</evidence>
<dbReference type="AlphaFoldDB" id="K2QDL6"/>
<accession>K2QDL6</accession>
<name>K2QDL6_9LACT</name>
<evidence type="ECO:0000256" key="2">
    <source>
        <dbReference type="ARBA" id="ARBA00022448"/>
    </source>
</evidence>
<dbReference type="Proteomes" id="UP000006787">
    <property type="component" value="Unassembled WGS sequence"/>
</dbReference>
<keyword evidence="5 6" id="KW-0472">Membrane</keyword>
<evidence type="ECO:0000259" key="7">
    <source>
        <dbReference type="Pfam" id="PF01545"/>
    </source>
</evidence>
<dbReference type="SUPFAM" id="SSF161111">
    <property type="entry name" value="Cation efflux protein transmembrane domain-like"/>
    <property type="match status" value="1"/>
</dbReference>
<dbReference type="InterPro" id="IPR058533">
    <property type="entry name" value="Cation_efflux_TM"/>
</dbReference>
<evidence type="ECO:0000256" key="5">
    <source>
        <dbReference type="ARBA" id="ARBA00023136"/>
    </source>
</evidence>
<comment type="subcellular location">
    <subcellularLocation>
        <location evidence="1">Membrane</location>
        <topology evidence="1">Multi-pass membrane protein</topology>
    </subcellularLocation>
</comment>
<feature type="transmembrane region" description="Helical" evidence="6">
    <location>
        <begin position="163"/>
        <end position="188"/>
    </location>
</feature>
<dbReference type="GO" id="GO:0008324">
    <property type="term" value="F:monoatomic cation transmembrane transporter activity"/>
    <property type="evidence" value="ECO:0007669"/>
    <property type="project" value="InterPro"/>
</dbReference>
<comment type="caution">
    <text evidence="8">The sequence shown here is derived from an EMBL/GenBank/DDBJ whole genome shotgun (WGS) entry which is preliminary data.</text>
</comment>
<feature type="domain" description="Cation efflux protein transmembrane" evidence="7">
    <location>
        <begin position="13"/>
        <end position="221"/>
    </location>
</feature>
<dbReference type="InterPro" id="IPR040177">
    <property type="entry name" value="SLC30A9"/>
</dbReference>
<evidence type="ECO:0000256" key="6">
    <source>
        <dbReference type="SAM" id="Phobius"/>
    </source>
</evidence>
<feature type="transmembrane region" description="Helical" evidence="6">
    <location>
        <begin position="194"/>
        <end position="215"/>
    </location>
</feature>
<feature type="transmembrane region" description="Helical" evidence="6">
    <location>
        <begin position="12"/>
        <end position="31"/>
    </location>
</feature>
<keyword evidence="4 6" id="KW-1133">Transmembrane helix</keyword>
<reference evidence="8 9" key="1">
    <citation type="journal article" date="2012" name="J. Bacteriol.">
        <title>Genome Sequence of the Bacteriocin-Producing Strain Lactococcus garvieae DCC43.</title>
        <authorList>
            <person name="Gabrielsen C."/>
            <person name="Brede D.A."/>
            <person name="Hernandez P.E."/>
            <person name="Nes I.F."/>
            <person name="Diep D.B."/>
        </authorList>
    </citation>
    <scope>NUCLEOTIDE SEQUENCE [LARGE SCALE GENOMIC DNA]</scope>
    <source>
        <strain evidence="8 9">DCC43</strain>
    </source>
</reference>
<gene>
    <name evidence="8" type="ORF">C426_1079</name>
</gene>
<dbReference type="InterPro" id="IPR002524">
    <property type="entry name" value="Cation_efflux"/>
</dbReference>
<dbReference type="RefSeq" id="WP_003135547.1">
    <property type="nucleotide sequence ID" value="NZ_AMQS01000013.1"/>
</dbReference>
<dbReference type="Pfam" id="PF01545">
    <property type="entry name" value="Cation_efflux"/>
    <property type="match status" value="1"/>
</dbReference>
<dbReference type="GO" id="GO:0006829">
    <property type="term" value="P:zinc ion transport"/>
    <property type="evidence" value="ECO:0007669"/>
    <property type="project" value="InterPro"/>
</dbReference>
<evidence type="ECO:0000313" key="9">
    <source>
        <dbReference type="Proteomes" id="UP000006787"/>
    </source>
</evidence>
<protein>
    <submittedName>
        <fullName evidence="8">Cation transporter</fullName>
    </submittedName>
</protein>
<dbReference type="NCBIfam" id="TIGR01297">
    <property type="entry name" value="CDF"/>
    <property type="match status" value="1"/>
</dbReference>
<dbReference type="PATRIC" id="fig|1231377.3.peg.1078"/>
<proteinExistence type="predicted"/>
<feature type="transmembrane region" description="Helical" evidence="6">
    <location>
        <begin position="117"/>
        <end position="138"/>
    </location>
</feature>
<evidence type="ECO:0000256" key="4">
    <source>
        <dbReference type="ARBA" id="ARBA00022989"/>
    </source>
</evidence>
<evidence type="ECO:0000313" key="8">
    <source>
        <dbReference type="EMBL" id="EKF51492.1"/>
    </source>
</evidence>
<dbReference type="PANTHER" id="PTHR13414:SF9">
    <property type="entry name" value="PROTON-COUPLED ZINC ANTIPORTER SLC30A9, MITOCHONDRIAL"/>
    <property type="match status" value="1"/>
</dbReference>
<dbReference type="eggNOG" id="COG0053">
    <property type="taxonomic scope" value="Bacteria"/>
</dbReference>
<organism evidence="8 9">
    <name type="scientific">Lactococcus garvieae DCC43</name>
    <dbReference type="NCBI Taxonomy" id="1231377"/>
    <lineage>
        <taxon>Bacteria</taxon>
        <taxon>Bacillati</taxon>
        <taxon>Bacillota</taxon>
        <taxon>Bacilli</taxon>
        <taxon>Lactobacillales</taxon>
        <taxon>Streptococcaceae</taxon>
        <taxon>Lactococcus</taxon>
    </lineage>
</organism>
<dbReference type="EMBL" id="AMQS01000013">
    <property type="protein sequence ID" value="EKF51492.1"/>
    <property type="molecule type" value="Genomic_DNA"/>
</dbReference>
<dbReference type="InterPro" id="IPR027469">
    <property type="entry name" value="Cation_efflux_TMD_sf"/>
</dbReference>
<feature type="transmembrane region" description="Helical" evidence="6">
    <location>
        <begin position="80"/>
        <end position="97"/>
    </location>
</feature>